<dbReference type="PANTHER" id="PTHR38588">
    <property type="entry name" value="BLL0334 PROTEIN"/>
    <property type="match status" value="1"/>
</dbReference>
<dbReference type="Pfam" id="PF06240">
    <property type="entry name" value="COXG"/>
    <property type="match status" value="1"/>
</dbReference>
<gene>
    <name evidence="1" type="ORF">PRZ03_13350</name>
</gene>
<name>A0ABT5KF62_9BURK</name>
<protein>
    <submittedName>
        <fullName evidence="1">Carbon monoxide dehydrogenase subunit G</fullName>
    </submittedName>
</protein>
<dbReference type="Proteomes" id="UP001221189">
    <property type="component" value="Unassembled WGS sequence"/>
</dbReference>
<evidence type="ECO:0000313" key="2">
    <source>
        <dbReference type="Proteomes" id="UP001221189"/>
    </source>
</evidence>
<dbReference type="InterPro" id="IPR023393">
    <property type="entry name" value="START-like_dom_sf"/>
</dbReference>
<keyword evidence="2" id="KW-1185">Reference proteome</keyword>
<dbReference type="Gene3D" id="3.30.530.20">
    <property type="match status" value="1"/>
</dbReference>
<dbReference type="CDD" id="cd05018">
    <property type="entry name" value="CoxG"/>
    <property type="match status" value="1"/>
</dbReference>
<reference evidence="1 2" key="1">
    <citation type="submission" date="2022-10" db="EMBL/GenBank/DDBJ databases">
        <title>Paucibacter sp. hw1 Genome sequencing.</title>
        <authorList>
            <person name="Park S."/>
        </authorList>
    </citation>
    <scope>NUCLEOTIDE SEQUENCE [LARGE SCALE GENOMIC DNA]</scope>
    <source>
        <strain evidence="2">hw1</strain>
    </source>
</reference>
<dbReference type="PANTHER" id="PTHR38588:SF1">
    <property type="entry name" value="BLL0334 PROTEIN"/>
    <property type="match status" value="1"/>
</dbReference>
<dbReference type="EMBL" id="JAQQXT010000007">
    <property type="protein sequence ID" value="MDC8772563.1"/>
    <property type="molecule type" value="Genomic_DNA"/>
</dbReference>
<accession>A0ABT5KF62</accession>
<comment type="caution">
    <text evidence="1">The sequence shown here is derived from an EMBL/GenBank/DDBJ whole genome shotgun (WGS) entry which is preliminary data.</text>
</comment>
<evidence type="ECO:0000313" key="1">
    <source>
        <dbReference type="EMBL" id="MDC8772563.1"/>
    </source>
</evidence>
<organism evidence="1 2">
    <name type="scientific">Roseateles albus</name>
    <dbReference type="NCBI Taxonomy" id="2987525"/>
    <lineage>
        <taxon>Bacteria</taxon>
        <taxon>Pseudomonadati</taxon>
        <taxon>Pseudomonadota</taxon>
        <taxon>Betaproteobacteria</taxon>
        <taxon>Burkholderiales</taxon>
        <taxon>Sphaerotilaceae</taxon>
        <taxon>Roseateles</taxon>
    </lineage>
</organism>
<dbReference type="SUPFAM" id="SSF55961">
    <property type="entry name" value="Bet v1-like"/>
    <property type="match status" value="1"/>
</dbReference>
<dbReference type="RefSeq" id="WP_273600747.1">
    <property type="nucleotide sequence ID" value="NZ_JAQQXT010000007.1"/>
</dbReference>
<proteinExistence type="predicted"/>
<sequence>MNLAGQESLPVSQAQAWEALNDADLLKASISGCESLSLIGEQEYEALMTVAIGPVKAKFKGKLKLSDLQPPNSYSLAFEGNGGAAGHGKGTAQVRLESQGPTLTLLHYEVQASVGGKIAQIGSRLVDMAAQKMAGDFFAAFNTALQARYVVAAAAAAVAPDEAPQKSRWQRLLDWYLGWLGRVFTGKI</sequence>
<dbReference type="InterPro" id="IPR010419">
    <property type="entry name" value="CO_DH_gsu"/>
</dbReference>